<evidence type="ECO:0000313" key="3">
    <source>
        <dbReference type="Proteomes" id="UP000317650"/>
    </source>
</evidence>
<dbReference type="STRING" id="52838.A0A4S8JSF6"/>
<name>A0A4S8JSF6_MUSBA</name>
<proteinExistence type="predicted"/>
<dbReference type="Proteomes" id="UP000317650">
    <property type="component" value="Chromosome 1"/>
</dbReference>
<comment type="caution">
    <text evidence="2">The sequence shown here is derived from an EMBL/GenBank/DDBJ whole genome shotgun (WGS) entry which is preliminary data.</text>
</comment>
<evidence type="ECO:0000313" key="2">
    <source>
        <dbReference type="EMBL" id="THU65023.1"/>
    </source>
</evidence>
<gene>
    <name evidence="2" type="ORF">C4D60_Mb01t32770</name>
</gene>
<protein>
    <submittedName>
        <fullName evidence="2">Uncharacterized protein</fullName>
    </submittedName>
</protein>
<dbReference type="PANTHER" id="PTHR43173">
    <property type="entry name" value="ABC1 FAMILY PROTEIN"/>
    <property type="match status" value="1"/>
</dbReference>
<dbReference type="PANTHER" id="PTHR43173:SF12">
    <property type="entry name" value="PROTEIN KINASE SUPERFAMILY PROTEIN"/>
    <property type="match status" value="1"/>
</dbReference>
<dbReference type="AlphaFoldDB" id="A0A4S8JSF6"/>
<keyword evidence="3" id="KW-1185">Reference proteome</keyword>
<accession>A0A4S8JSF6</accession>
<feature type="region of interest" description="Disordered" evidence="1">
    <location>
        <begin position="163"/>
        <end position="187"/>
    </location>
</feature>
<dbReference type="EMBL" id="PYDT01000004">
    <property type="protein sequence ID" value="THU65023.1"/>
    <property type="molecule type" value="Genomic_DNA"/>
</dbReference>
<dbReference type="InterPro" id="IPR051130">
    <property type="entry name" value="Mito_struct-func_regulator"/>
</dbReference>
<sequence>MSEHRYQLVALLDYGQVKDLPDSLRLGYAKLVLAMADSDPLMAKLSVEELGIKTLSTHADGDQELLMLARKMFDTKFPSGVTMISPFSEDSSLNKITVQRFPEELFSVLRTMQLLRGLSVGMRIYCSCAEQWRPIAEEVLYKAGRLKEYVAFNICIPFNTNANHEAESKPESEPQLTLLDTGKASNL</sequence>
<evidence type="ECO:0000256" key="1">
    <source>
        <dbReference type="SAM" id="MobiDB-lite"/>
    </source>
</evidence>
<organism evidence="2 3">
    <name type="scientific">Musa balbisiana</name>
    <name type="common">Banana</name>
    <dbReference type="NCBI Taxonomy" id="52838"/>
    <lineage>
        <taxon>Eukaryota</taxon>
        <taxon>Viridiplantae</taxon>
        <taxon>Streptophyta</taxon>
        <taxon>Embryophyta</taxon>
        <taxon>Tracheophyta</taxon>
        <taxon>Spermatophyta</taxon>
        <taxon>Magnoliopsida</taxon>
        <taxon>Liliopsida</taxon>
        <taxon>Zingiberales</taxon>
        <taxon>Musaceae</taxon>
        <taxon>Musa</taxon>
    </lineage>
</organism>
<reference evidence="2 3" key="1">
    <citation type="journal article" date="2019" name="Nat. Plants">
        <title>Genome sequencing of Musa balbisiana reveals subgenome evolution and function divergence in polyploid bananas.</title>
        <authorList>
            <person name="Yao X."/>
        </authorList>
    </citation>
    <scope>NUCLEOTIDE SEQUENCE [LARGE SCALE GENOMIC DNA]</scope>
    <source>
        <strain evidence="3">cv. DH-PKW</strain>
        <tissue evidence="2">Leaves</tissue>
    </source>
</reference>